<comment type="caution">
    <text evidence="3">The sequence shown here is derived from an EMBL/GenBank/DDBJ whole genome shotgun (WGS) entry which is preliminary data.</text>
</comment>
<sequence length="67" mass="7242">MSGHLVAVAGIVACFAVMDLFHRAIKRDERWTSKEARQAKAAGKALKAQQAREAWRSRGTGTSGPFG</sequence>
<feature type="transmembrane region" description="Helical" evidence="2">
    <location>
        <begin position="6"/>
        <end position="25"/>
    </location>
</feature>
<protein>
    <submittedName>
        <fullName evidence="3">Uncharacterized protein</fullName>
    </submittedName>
</protein>
<name>A0ABT9R3W1_9ACTN</name>
<evidence type="ECO:0000256" key="2">
    <source>
        <dbReference type="SAM" id="Phobius"/>
    </source>
</evidence>
<feature type="compositionally biased region" description="Low complexity" evidence="1">
    <location>
        <begin position="39"/>
        <end position="51"/>
    </location>
</feature>
<keyword evidence="2" id="KW-0812">Transmembrane</keyword>
<gene>
    <name evidence="3" type="ORF">J2S55_003189</name>
</gene>
<dbReference type="EMBL" id="JAUSRB010000002">
    <property type="protein sequence ID" value="MDP9863923.1"/>
    <property type="molecule type" value="Genomic_DNA"/>
</dbReference>
<keyword evidence="2" id="KW-0472">Membrane</keyword>
<evidence type="ECO:0000313" key="4">
    <source>
        <dbReference type="Proteomes" id="UP001230426"/>
    </source>
</evidence>
<evidence type="ECO:0000313" key="3">
    <source>
        <dbReference type="EMBL" id="MDP9863923.1"/>
    </source>
</evidence>
<dbReference type="Proteomes" id="UP001230426">
    <property type="component" value="Unassembled WGS sequence"/>
</dbReference>
<keyword evidence="2" id="KW-1133">Transmembrane helix</keyword>
<keyword evidence="4" id="KW-1185">Reference proteome</keyword>
<proteinExistence type="predicted"/>
<evidence type="ECO:0000256" key="1">
    <source>
        <dbReference type="SAM" id="MobiDB-lite"/>
    </source>
</evidence>
<reference evidence="3 4" key="1">
    <citation type="submission" date="2023-07" db="EMBL/GenBank/DDBJ databases">
        <title>Sequencing the genomes of 1000 actinobacteria strains.</title>
        <authorList>
            <person name="Klenk H.-P."/>
        </authorList>
    </citation>
    <scope>NUCLEOTIDE SEQUENCE [LARGE SCALE GENOMIC DNA]</scope>
    <source>
        <strain evidence="3 4">DSM 44109</strain>
    </source>
</reference>
<accession>A0ABT9R3W1</accession>
<organism evidence="3 4">
    <name type="scientific">Streptosporangium brasiliense</name>
    <dbReference type="NCBI Taxonomy" id="47480"/>
    <lineage>
        <taxon>Bacteria</taxon>
        <taxon>Bacillati</taxon>
        <taxon>Actinomycetota</taxon>
        <taxon>Actinomycetes</taxon>
        <taxon>Streptosporangiales</taxon>
        <taxon>Streptosporangiaceae</taxon>
        <taxon>Streptosporangium</taxon>
    </lineage>
</organism>
<feature type="region of interest" description="Disordered" evidence="1">
    <location>
        <begin position="32"/>
        <end position="67"/>
    </location>
</feature>